<keyword evidence="1" id="KW-0479">Metal-binding</keyword>
<protein>
    <submittedName>
        <fullName evidence="6">CCHC-type domain-containing protein</fullName>
    </submittedName>
</protein>
<evidence type="ECO:0000256" key="1">
    <source>
        <dbReference type="PROSITE-ProRule" id="PRU00047"/>
    </source>
</evidence>
<name>A0A183A870_9TREM</name>
<evidence type="ECO:0000313" key="4">
    <source>
        <dbReference type="EMBL" id="VDP68564.1"/>
    </source>
</evidence>
<feature type="compositionally biased region" description="Polar residues" evidence="2">
    <location>
        <begin position="647"/>
        <end position="664"/>
    </location>
</feature>
<reference evidence="4 5" key="2">
    <citation type="submission" date="2018-11" db="EMBL/GenBank/DDBJ databases">
        <authorList>
            <consortium name="Pathogen Informatics"/>
        </authorList>
    </citation>
    <scope>NUCLEOTIDE SEQUENCE [LARGE SCALE GENOMIC DNA]</scope>
    <source>
        <strain evidence="4 5">Egypt</strain>
    </source>
</reference>
<dbReference type="PROSITE" id="PS50158">
    <property type="entry name" value="ZF_CCHC"/>
    <property type="match status" value="2"/>
</dbReference>
<dbReference type="EMBL" id="UZAN01040136">
    <property type="protein sequence ID" value="VDP68564.1"/>
    <property type="molecule type" value="Genomic_DNA"/>
</dbReference>
<feature type="region of interest" description="Disordered" evidence="2">
    <location>
        <begin position="349"/>
        <end position="412"/>
    </location>
</feature>
<feature type="compositionally biased region" description="Basic and acidic residues" evidence="2">
    <location>
        <begin position="372"/>
        <end position="396"/>
    </location>
</feature>
<feature type="compositionally biased region" description="Polar residues" evidence="2">
    <location>
        <begin position="441"/>
        <end position="459"/>
    </location>
</feature>
<dbReference type="InterPro" id="IPR036875">
    <property type="entry name" value="Znf_CCHC_sf"/>
</dbReference>
<organism evidence="6">
    <name type="scientific">Echinostoma caproni</name>
    <dbReference type="NCBI Taxonomy" id="27848"/>
    <lineage>
        <taxon>Eukaryota</taxon>
        <taxon>Metazoa</taxon>
        <taxon>Spiralia</taxon>
        <taxon>Lophotrochozoa</taxon>
        <taxon>Platyhelminthes</taxon>
        <taxon>Trematoda</taxon>
        <taxon>Digenea</taxon>
        <taxon>Plagiorchiida</taxon>
        <taxon>Echinostomata</taxon>
        <taxon>Echinostomatoidea</taxon>
        <taxon>Echinostomatidae</taxon>
        <taxon>Echinostoma</taxon>
    </lineage>
</organism>
<feature type="region of interest" description="Disordered" evidence="2">
    <location>
        <begin position="735"/>
        <end position="782"/>
    </location>
</feature>
<dbReference type="AlphaFoldDB" id="A0A183A870"/>
<keyword evidence="1" id="KW-0863">Zinc-finger</keyword>
<feature type="domain" description="CCHC-type" evidence="3">
    <location>
        <begin position="297"/>
        <end position="312"/>
    </location>
</feature>
<evidence type="ECO:0000313" key="5">
    <source>
        <dbReference type="Proteomes" id="UP000272942"/>
    </source>
</evidence>
<feature type="region of interest" description="Disordered" evidence="2">
    <location>
        <begin position="35"/>
        <end position="58"/>
    </location>
</feature>
<dbReference type="SMART" id="SM00343">
    <property type="entry name" value="ZnF_C2HC"/>
    <property type="match status" value="2"/>
</dbReference>
<feature type="compositionally biased region" description="Basic and acidic residues" evidence="2">
    <location>
        <begin position="589"/>
        <end position="608"/>
    </location>
</feature>
<dbReference type="Gene3D" id="4.10.60.10">
    <property type="entry name" value="Zinc finger, CCHC-type"/>
    <property type="match status" value="1"/>
</dbReference>
<feature type="compositionally biased region" description="Polar residues" evidence="2">
    <location>
        <begin position="475"/>
        <end position="490"/>
    </location>
</feature>
<dbReference type="WBParaSite" id="ECPE_0000315801-mRNA-1">
    <property type="protein sequence ID" value="ECPE_0000315801-mRNA-1"/>
    <property type="gene ID" value="ECPE_0000315801"/>
</dbReference>
<feature type="compositionally biased region" description="Basic residues" evidence="2">
    <location>
        <begin position="609"/>
        <end position="620"/>
    </location>
</feature>
<dbReference type="GO" id="GO:0003676">
    <property type="term" value="F:nucleic acid binding"/>
    <property type="evidence" value="ECO:0007669"/>
    <property type="project" value="InterPro"/>
</dbReference>
<feature type="region of interest" description="Disordered" evidence="2">
    <location>
        <begin position="556"/>
        <end position="632"/>
    </location>
</feature>
<keyword evidence="5" id="KW-1185">Reference proteome</keyword>
<evidence type="ECO:0000313" key="6">
    <source>
        <dbReference type="WBParaSite" id="ECPE_0000315801-mRNA-1"/>
    </source>
</evidence>
<feature type="region of interest" description="Disordered" evidence="2">
    <location>
        <begin position="647"/>
        <end position="715"/>
    </location>
</feature>
<sequence length="782" mass="87843">MDYDILDEGESFDSDAVDEELEHQLYGAIFFSTSSPPSSLLESRPDPYLTHPENSQNLAVPSTQDVSRQVNHTIVTKLPEIAEDIVLCSPKIQPNETSVSSKLDAAINEPVGSVLVSSFKDHSSSECDEGFEQECTEVVVADSVSSTDYFTEESDCESISSVNVRRSKLSSSTPKSSKALPWGGENIVLGVSKEGSTIVCNAEDSQVIAQLLESSSKDPSFWRVSHEDRMLSRSRRSRDRYFNDSKNSVCSKCEKKGHLAVECRNLCTELWRQYRYTVEPGKPKPIPRKMEIQPGGCCNCGNRGHTVDECRRKPFRSNFLGPPPRRRVLVYDQKDIYKRSGAHRNLASGRDNVVTKKKASKRVQVASTKQESGTKRDRDVIGQEKSKKSIDIESRKGKSVKKKKKKVASENLPMNPCEQSLANVERSVNEKLFEQISNQLCESQQEPDGSVETPTTSGFQRRPSMDGAAFLPLESTATPVSQKRSFSSPSPRHWCGQRRDKRFLHDPGFSPFTWINERTAGNRLNDERIPLNDVDVEDRSRSEPLFSYPRPKKFIKKRNRFPVEDTAHPSTSAKVNKSWELSKPPSGKKLGDPGSRKLDSEQRKSKDMKSKKKSVHKKPKQTTGADVVPKQKRNSLIGLKLLLVDSKQQSSSPLVGNTSVTAYETSEKSGQAEMIKKKEKKMHKKNKKLKTESSQSHNLTSSHALPHTNPRGSADWNHFLRESTRVDSWEHCNGFLSNTAANSSNPENQKKKKKKLNNIEKYCETKGKKNKKKAKVLARPVD</sequence>
<feature type="compositionally biased region" description="Basic residues" evidence="2">
    <location>
        <begin position="397"/>
        <end position="406"/>
    </location>
</feature>
<dbReference type="OrthoDB" id="7608935at2759"/>
<reference evidence="6" key="1">
    <citation type="submission" date="2016-06" db="UniProtKB">
        <authorList>
            <consortium name="WormBaseParasite"/>
        </authorList>
    </citation>
    <scope>IDENTIFICATION</scope>
</reference>
<dbReference type="InterPro" id="IPR001878">
    <property type="entry name" value="Znf_CCHC"/>
</dbReference>
<keyword evidence="1" id="KW-0862">Zinc</keyword>
<dbReference type="GO" id="GO:0008270">
    <property type="term" value="F:zinc ion binding"/>
    <property type="evidence" value="ECO:0007669"/>
    <property type="project" value="UniProtKB-KW"/>
</dbReference>
<dbReference type="Proteomes" id="UP000272942">
    <property type="component" value="Unassembled WGS sequence"/>
</dbReference>
<evidence type="ECO:0000256" key="2">
    <source>
        <dbReference type="SAM" id="MobiDB-lite"/>
    </source>
</evidence>
<feature type="compositionally biased region" description="Polar residues" evidence="2">
    <location>
        <begin position="735"/>
        <end position="747"/>
    </location>
</feature>
<proteinExistence type="predicted"/>
<feature type="compositionally biased region" description="Basic and acidic residues" evidence="2">
    <location>
        <begin position="757"/>
        <end position="767"/>
    </location>
</feature>
<feature type="compositionally biased region" description="Polar residues" evidence="2">
    <location>
        <begin position="692"/>
        <end position="703"/>
    </location>
</feature>
<accession>A0A183A870</accession>
<feature type="compositionally biased region" description="Basic residues" evidence="2">
    <location>
        <begin position="677"/>
        <end position="688"/>
    </location>
</feature>
<feature type="domain" description="CCHC-type" evidence="3">
    <location>
        <begin position="250"/>
        <end position="265"/>
    </location>
</feature>
<dbReference type="SUPFAM" id="SSF57756">
    <property type="entry name" value="Retrovirus zinc finger-like domains"/>
    <property type="match status" value="1"/>
</dbReference>
<feature type="region of interest" description="Disordered" evidence="2">
    <location>
        <begin position="441"/>
        <end position="497"/>
    </location>
</feature>
<gene>
    <name evidence="4" type="ORF">ECPE_LOCUS3155</name>
</gene>
<evidence type="ECO:0000259" key="3">
    <source>
        <dbReference type="PROSITE" id="PS50158"/>
    </source>
</evidence>